<accession>A0A4R8IQN7</accession>
<evidence type="ECO:0000256" key="6">
    <source>
        <dbReference type="SAM" id="SignalP"/>
    </source>
</evidence>
<feature type="chain" id="PRO_5020934949" description="peptidylprolyl isomerase" evidence="6">
    <location>
        <begin position="27"/>
        <end position="266"/>
    </location>
</feature>
<proteinExistence type="inferred from homology"/>
<keyword evidence="9" id="KW-1185">Reference proteome</keyword>
<comment type="caution">
    <text evidence="8">The sequence shown here is derived from an EMBL/GenBank/DDBJ whole genome shotgun (WGS) entry which is preliminary data.</text>
</comment>
<name>A0A4R8IQN7_9GAMM</name>
<gene>
    <name evidence="8" type="ORF">EDC23_0999</name>
</gene>
<dbReference type="SUPFAM" id="SSF54534">
    <property type="entry name" value="FKBP-like"/>
    <property type="match status" value="1"/>
</dbReference>
<comment type="catalytic activity">
    <reaction evidence="1">
        <text>[protein]-peptidylproline (omega=180) = [protein]-peptidylproline (omega=0)</text>
        <dbReference type="Rhea" id="RHEA:16237"/>
        <dbReference type="Rhea" id="RHEA-COMP:10747"/>
        <dbReference type="Rhea" id="RHEA-COMP:10748"/>
        <dbReference type="ChEBI" id="CHEBI:83833"/>
        <dbReference type="ChEBI" id="CHEBI:83834"/>
        <dbReference type="EC" id="5.2.1.8"/>
    </reaction>
</comment>
<organism evidence="8 9">
    <name type="scientific">Thiohalophilus thiocyanatoxydans</name>
    <dbReference type="NCBI Taxonomy" id="381308"/>
    <lineage>
        <taxon>Bacteria</taxon>
        <taxon>Pseudomonadati</taxon>
        <taxon>Pseudomonadota</taxon>
        <taxon>Gammaproteobacteria</taxon>
        <taxon>Thiohalomonadales</taxon>
        <taxon>Thiohalophilaceae</taxon>
        <taxon>Thiohalophilus</taxon>
    </lineage>
</organism>
<dbReference type="Pfam" id="PF13623">
    <property type="entry name" value="SurA_N_2"/>
    <property type="match status" value="1"/>
</dbReference>
<feature type="signal peptide" evidence="6">
    <location>
        <begin position="1"/>
        <end position="26"/>
    </location>
</feature>
<dbReference type="Proteomes" id="UP000294914">
    <property type="component" value="Unassembled WGS sequence"/>
</dbReference>
<dbReference type="Pfam" id="PF13616">
    <property type="entry name" value="Rotamase_3"/>
    <property type="match status" value="1"/>
</dbReference>
<dbReference type="SUPFAM" id="SSF109998">
    <property type="entry name" value="Triger factor/SurA peptide-binding domain-like"/>
    <property type="match status" value="1"/>
</dbReference>
<evidence type="ECO:0000256" key="2">
    <source>
        <dbReference type="ARBA" id="ARBA00007656"/>
    </source>
</evidence>
<dbReference type="PANTHER" id="PTHR47245">
    <property type="entry name" value="PEPTIDYLPROLYL ISOMERASE"/>
    <property type="match status" value="1"/>
</dbReference>
<evidence type="ECO:0000256" key="3">
    <source>
        <dbReference type="ARBA" id="ARBA00013194"/>
    </source>
</evidence>
<keyword evidence="4 5" id="KW-0697">Rotamase</keyword>
<evidence type="ECO:0000256" key="5">
    <source>
        <dbReference type="PROSITE-ProRule" id="PRU00278"/>
    </source>
</evidence>
<dbReference type="GO" id="GO:0003755">
    <property type="term" value="F:peptidyl-prolyl cis-trans isomerase activity"/>
    <property type="evidence" value="ECO:0007669"/>
    <property type="project" value="UniProtKB-KW"/>
</dbReference>
<dbReference type="PROSITE" id="PS50198">
    <property type="entry name" value="PPIC_PPIASE_2"/>
    <property type="match status" value="1"/>
</dbReference>
<comment type="similarity">
    <text evidence="2">Belongs to the PpiC/parvulin rotamase family.</text>
</comment>
<dbReference type="PROSITE" id="PS01096">
    <property type="entry name" value="PPIC_PPIASE_1"/>
    <property type="match status" value="1"/>
</dbReference>
<dbReference type="EMBL" id="SOQX01000002">
    <property type="protein sequence ID" value="TDY02624.1"/>
    <property type="molecule type" value="Genomic_DNA"/>
</dbReference>
<dbReference type="OrthoDB" id="14196at2"/>
<evidence type="ECO:0000313" key="9">
    <source>
        <dbReference type="Proteomes" id="UP000294914"/>
    </source>
</evidence>
<dbReference type="InterPro" id="IPR046357">
    <property type="entry name" value="PPIase_dom_sf"/>
</dbReference>
<dbReference type="InterPro" id="IPR027304">
    <property type="entry name" value="Trigger_fact/SurA_dom_sf"/>
</dbReference>
<dbReference type="Gene3D" id="3.10.50.40">
    <property type="match status" value="1"/>
</dbReference>
<dbReference type="InterPro" id="IPR000297">
    <property type="entry name" value="PPIase_PpiC"/>
</dbReference>
<dbReference type="Gene3D" id="1.10.8.1040">
    <property type="match status" value="1"/>
</dbReference>
<evidence type="ECO:0000256" key="1">
    <source>
        <dbReference type="ARBA" id="ARBA00000971"/>
    </source>
</evidence>
<evidence type="ECO:0000256" key="4">
    <source>
        <dbReference type="ARBA" id="ARBA00023110"/>
    </source>
</evidence>
<dbReference type="InterPro" id="IPR050245">
    <property type="entry name" value="PrsA_foldase"/>
</dbReference>
<keyword evidence="6" id="KW-0732">Signal</keyword>
<evidence type="ECO:0000313" key="8">
    <source>
        <dbReference type="EMBL" id="TDY02624.1"/>
    </source>
</evidence>
<feature type="domain" description="PpiC" evidence="7">
    <location>
        <begin position="135"/>
        <end position="225"/>
    </location>
</feature>
<dbReference type="InterPro" id="IPR023058">
    <property type="entry name" value="PPIase_PpiC_CS"/>
</dbReference>
<dbReference type="PANTHER" id="PTHR47245:SF2">
    <property type="entry name" value="PEPTIDYL-PROLYL CIS-TRANS ISOMERASE HP_0175-RELATED"/>
    <property type="match status" value="1"/>
</dbReference>
<dbReference type="AlphaFoldDB" id="A0A4R8IQN7"/>
<protein>
    <recommendedName>
        <fullName evidence="3">peptidylprolyl isomerase</fullName>
        <ecNumber evidence="3">5.2.1.8</ecNumber>
    </recommendedName>
</protein>
<dbReference type="EC" id="5.2.1.8" evidence="3"/>
<evidence type="ECO:0000259" key="7">
    <source>
        <dbReference type="PROSITE" id="PS50198"/>
    </source>
</evidence>
<sequence length="266" mass="29715">MSKRNILSLSAAILASGLLLSTGARAADPVAVVNGEPISQQTYERYLKYRSQQQQGQSGEIDREALINELVNRQLLLQEAKKQNLDQNPDVAFRIQQLQADALIQALIQKEAQNKPISDSELKKEYDQRVSSSDAREFKASHILLESEDEARAVIKELDSGADFADLAKNKSTGPTADKGGDLGWFNANQMVPPFSQAVAKMDKGTYSKTPVKTQFGWHVIKLEDERAVNPPDFEEVKDQLRSMKSSQLIQQYVIQLRENADVEIK</sequence>
<dbReference type="RefSeq" id="WP_134081755.1">
    <property type="nucleotide sequence ID" value="NZ_SOQX01000002.1"/>
</dbReference>
<reference evidence="8 9" key="1">
    <citation type="submission" date="2019-03" db="EMBL/GenBank/DDBJ databases">
        <title>Genomic Encyclopedia of Type Strains, Phase IV (KMG-IV): sequencing the most valuable type-strain genomes for metagenomic binning, comparative biology and taxonomic classification.</title>
        <authorList>
            <person name="Goeker M."/>
        </authorList>
    </citation>
    <scope>NUCLEOTIDE SEQUENCE [LARGE SCALE GENOMIC DNA]</scope>
    <source>
        <strain evidence="8 9">DSM 16326</strain>
    </source>
</reference>
<keyword evidence="5 8" id="KW-0413">Isomerase</keyword>